<dbReference type="AlphaFoldDB" id="A0A9P5UA23"/>
<evidence type="ECO:0000256" key="1">
    <source>
        <dbReference type="SAM" id="Phobius"/>
    </source>
</evidence>
<gene>
    <name evidence="2" type="ORF">BDP27DRAFT_1320238</name>
</gene>
<name>A0A9P5UA23_9AGAR</name>
<keyword evidence="3" id="KW-1185">Reference proteome</keyword>
<keyword evidence="1" id="KW-0812">Transmembrane</keyword>
<keyword evidence="1" id="KW-1133">Transmembrane helix</keyword>
<dbReference type="Proteomes" id="UP000772434">
    <property type="component" value="Unassembled WGS sequence"/>
</dbReference>
<proteinExistence type="predicted"/>
<feature type="transmembrane region" description="Helical" evidence="1">
    <location>
        <begin position="39"/>
        <end position="56"/>
    </location>
</feature>
<keyword evidence="1" id="KW-0472">Membrane</keyword>
<reference evidence="2" key="1">
    <citation type="submission" date="2020-11" db="EMBL/GenBank/DDBJ databases">
        <authorList>
            <consortium name="DOE Joint Genome Institute"/>
            <person name="Ahrendt S."/>
            <person name="Riley R."/>
            <person name="Andreopoulos W."/>
            <person name="Labutti K."/>
            <person name="Pangilinan J."/>
            <person name="Ruiz-Duenas F.J."/>
            <person name="Barrasa J.M."/>
            <person name="Sanchez-Garcia M."/>
            <person name="Camarero S."/>
            <person name="Miyauchi S."/>
            <person name="Serrano A."/>
            <person name="Linde D."/>
            <person name="Babiker R."/>
            <person name="Drula E."/>
            <person name="Ayuso-Fernandez I."/>
            <person name="Pacheco R."/>
            <person name="Padilla G."/>
            <person name="Ferreira P."/>
            <person name="Barriuso J."/>
            <person name="Kellner H."/>
            <person name="Castanera R."/>
            <person name="Alfaro M."/>
            <person name="Ramirez L."/>
            <person name="Pisabarro A.G."/>
            <person name="Kuo A."/>
            <person name="Tritt A."/>
            <person name="Lipzen A."/>
            <person name="He G."/>
            <person name="Yan M."/>
            <person name="Ng V."/>
            <person name="Cullen D."/>
            <person name="Martin F."/>
            <person name="Rosso M.-N."/>
            <person name="Henrissat B."/>
            <person name="Hibbett D."/>
            <person name="Martinez A.T."/>
            <person name="Grigoriev I.V."/>
        </authorList>
    </citation>
    <scope>NUCLEOTIDE SEQUENCE</scope>
    <source>
        <strain evidence="2">AH 40177</strain>
    </source>
</reference>
<dbReference type="EMBL" id="JADNRY010000023">
    <property type="protein sequence ID" value="KAF9072600.1"/>
    <property type="molecule type" value="Genomic_DNA"/>
</dbReference>
<organism evidence="2 3">
    <name type="scientific">Rhodocollybia butyracea</name>
    <dbReference type="NCBI Taxonomy" id="206335"/>
    <lineage>
        <taxon>Eukaryota</taxon>
        <taxon>Fungi</taxon>
        <taxon>Dikarya</taxon>
        <taxon>Basidiomycota</taxon>
        <taxon>Agaricomycotina</taxon>
        <taxon>Agaricomycetes</taxon>
        <taxon>Agaricomycetidae</taxon>
        <taxon>Agaricales</taxon>
        <taxon>Marasmiineae</taxon>
        <taxon>Omphalotaceae</taxon>
        <taxon>Rhodocollybia</taxon>
    </lineage>
</organism>
<comment type="caution">
    <text evidence="2">The sequence shown here is derived from an EMBL/GenBank/DDBJ whole genome shotgun (WGS) entry which is preliminary data.</text>
</comment>
<evidence type="ECO:0000313" key="3">
    <source>
        <dbReference type="Proteomes" id="UP000772434"/>
    </source>
</evidence>
<sequence>MMRKVGELFVRSLLTIFGFSAVLVRCAYSLIHHRYLCFTIAESSFLAVSLLSRLFSIKRL</sequence>
<protein>
    <submittedName>
        <fullName evidence="2">Uncharacterized protein</fullName>
    </submittedName>
</protein>
<accession>A0A9P5UA23</accession>
<evidence type="ECO:0000313" key="2">
    <source>
        <dbReference type="EMBL" id="KAF9072600.1"/>
    </source>
</evidence>